<feature type="domain" description="4Fe-4S ferredoxin-type" evidence="5">
    <location>
        <begin position="27"/>
        <end position="55"/>
    </location>
</feature>
<evidence type="ECO:0000313" key="7">
    <source>
        <dbReference type="Proteomes" id="UP000186102"/>
    </source>
</evidence>
<dbReference type="CDD" id="cd10551">
    <property type="entry name" value="PsrB"/>
    <property type="match status" value="1"/>
</dbReference>
<keyword evidence="7" id="KW-1185">Reference proteome</keyword>
<gene>
    <name evidence="6" type="ORF">DSOL_1027</name>
</gene>
<accession>A0A1Q8R028</accession>
<keyword evidence="1" id="KW-0004">4Fe-4S</keyword>
<evidence type="ECO:0000256" key="4">
    <source>
        <dbReference type="ARBA" id="ARBA00023014"/>
    </source>
</evidence>
<dbReference type="PANTHER" id="PTHR43177:SF3">
    <property type="entry name" value="PROTEIN NRFC HOMOLOG"/>
    <property type="match status" value="1"/>
</dbReference>
<dbReference type="PROSITE" id="PS51379">
    <property type="entry name" value="4FE4S_FER_2"/>
    <property type="match status" value="3"/>
</dbReference>
<proteinExistence type="predicted"/>
<dbReference type="InterPro" id="IPR017896">
    <property type="entry name" value="4Fe4S_Fe-S-bd"/>
</dbReference>
<dbReference type="RefSeq" id="WP_075363802.1">
    <property type="nucleotide sequence ID" value="NZ_MLBF01000005.1"/>
</dbReference>
<dbReference type="InterPro" id="IPR050954">
    <property type="entry name" value="ET_IronSulfur_Cluster-Binding"/>
</dbReference>
<evidence type="ECO:0000256" key="1">
    <source>
        <dbReference type="ARBA" id="ARBA00022485"/>
    </source>
</evidence>
<dbReference type="Proteomes" id="UP000186102">
    <property type="component" value="Unassembled WGS sequence"/>
</dbReference>
<dbReference type="STRING" id="1888891.DSOL_1027"/>
<keyword evidence="4" id="KW-0411">Iron-sulfur</keyword>
<keyword evidence="2" id="KW-0479">Metal-binding</keyword>
<dbReference type="InterPro" id="IPR017900">
    <property type="entry name" value="4Fe4S_Fe_S_CS"/>
</dbReference>
<dbReference type="GO" id="GO:0046872">
    <property type="term" value="F:metal ion binding"/>
    <property type="evidence" value="ECO:0007669"/>
    <property type="project" value="UniProtKB-KW"/>
</dbReference>
<feature type="domain" description="4Fe-4S ferredoxin-type" evidence="5">
    <location>
        <begin position="72"/>
        <end position="103"/>
    </location>
</feature>
<comment type="caution">
    <text evidence="6">The sequence shown here is derived from an EMBL/GenBank/DDBJ whole genome shotgun (WGS) entry which is preliminary data.</text>
</comment>
<evidence type="ECO:0000256" key="2">
    <source>
        <dbReference type="ARBA" id="ARBA00022723"/>
    </source>
</evidence>
<dbReference type="OrthoDB" id="9810688at2"/>
<evidence type="ECO:0000256" key="3">
    <source>
        <dbReference type="ARBA" id="ARBA00023004"/>
    </source>
</evidence>
<reference evidence="6 7" key="1">
    <citation type="submission" date="2016-09" db="EMBL/GenBank/DDBJ databases">
        <title>Complete genome of Desulfosporosinus sp. OL.</title>
        <authorList>
            <person name="Mardanov A."/>
            <person name="Beletsky A."/>
            <person name="Panova A."/>
            <person name="Karnachuk O."/>
            <person name="Ravin N."/>
        </authorList>
    </citation>
    <scope>NUCLEOTIDE SEQUENCE [LARGE SCALE GENOMIC DNA]</scope>
    <source>
        <strain evidence="6 7">OL</strain>
    </source>
</reference>
<dbReference type="PANTHER" id="PTHR43177">
    <property type="entry name" value="PROTEIN NRFC"/>
    <property type="match status" value="1"/>
</dbReference>
<dbReference type="Gene3D" id="3.30.70.20">
    <property type="match status" value="2"/>
</dbReference>
<evidence type="ECO:0000259" key="5">
    <source>
        <dbReference type="PROSITE" id="PS51379"/>
    </source>
</evidence>
<dbReference type="GO" id="GO:0051539">
    <property type="term" value="F:4 iron, 4 sulfur cluster binding"/>
    <property type="evidence" value="ECO:0007669"/>
    <property type="project" value="UniProtKB-KW"/>
</dbReference>
<protein>
    <submittedName>
        <fullName evidence="6">Molybdopterin oxidoreductase iron-sulfur binding subunit</fullName>
    </submittedName>
</protein>
<organism evidence="6 7">
    <name type="scientific">Desulfosporosinus metallidurans</name>
    <dbReference type="NCBI Taxonomy" id="1888891"/>
    <lineage>
        <taxon>Bacteria</taxon>
        <taxon>Bacillati</taxon>
        <taxon>Bacillota</taxon>
        <taxon>Clostridia</taxon>
        <taxon>Eubacteriales</taxon>
        <taxon>Desulfitobacteriaceae</taxon>
        <taxon>Desulfosporosinus</taxon>
    </lineage>
</organism>
<name>A0A1Q8R028_9FIRM</name>
<feature type="domain" description="4Fe-4S ferredoxin-type" evidence="5">
    <location>
        <begin position="104"/>
        <end position="133"/>
    </location>
</feature>
<dbReference type="AlphaFoldDB" id="A0A1Q8R028"/>
<evidence type="ECO:0000313" key="6">
    <source>
        <dbReference type="EMBL" id="OLN32916.1"/>
    </source>
</evidence>
<sequence>MAQDDNIITMQKEVEAALARPAESVKWGMLIDTRKCVGCHACTIGCVSEYKLPPGVVYRPVMEEETGSYPMVKRSFLPRPCMQCENPPCVKVCPVGATFKRKDGIVEINYEKCIGCRSCIANCPYGARTFDTGSYYTSGTPQLQPYETSTFYEYGKKYSRTGHGSPVVGSARKCHFCTSRIKVGMLPVCVSTCIGRATYFGDLNDKNSLINKVLSSGKPTRLKETLGTGPQVYYL</sequence>
<keyword evidence="3" id="KW-0408">Iron</keyword>
<dbReference type="PROSITE" id="PS00198">
    <property type="entry name" value="4FE4S_FER_1"/>
    <property type="match status" value="1"/>
</dbReference>
<dbReference type="SUPFAM" id="SSF54862">
    <property type="entry name" value="4Fe-4S ferredoxins"/>
    <property type="match status" value="1"/>
</dbReference>
<dbReference type="Pfam" id="PF13247">
    <property type="entry name" value="Fer4_11"/>
    <property type="match status" value="2"/>
</dbReference>
<dbReference type="EMBL" id="MLBF01000005">
    <property type="protein sequence ID" value="OLN32916.1"/>
    <property type="molecule type" value="Genomic_DNA"/>
</dbReference>